<dbReference type="NCBIfam" id="TIGR01509">
    <property type="entry name" value="HAD-SF-IA-v3"/>
    <property type="match status" value="1"/>
</dbReference>
<dbReference type="Gene3D" id="3.40.50.1000">
    <property type="entry name" value="HAD superfamily/HAD-like"/>
    <property type="match status" value="1"/>
</dbReference>
<dbReference type="Proteomes" id="UP000223596">
    <property type="component" value="Unassembled WGS sequence"/>
</dbReference>
<dbReference type="InterPro" id="IPR023214">
    <property type="entry name" value="HAD_sf"/>
</dbReference>
<evidence type="ECO:0000313" key="1">
    <source>
        <dbReference type="EMBL" id="PFH02720.1"/>
    </source>
</evidence>
<dbReference type="PANTHER" id="PTHR18901">
    <property type="entry name" value="2-DEOXYGLUCOSE-6-PHOSPHATE PHOSPHATASE 2"/>
    <property type="match status" value="1"/>
</dbReference>
<protein>
    <submittedName>
        <fullName evidence="1">HAD superfamily hydrolase (TIGR01509 family)/HAD superfamily hydrolase (TIGR01549 family)</fullName>
    </submittedName>
</protein>
<dbReference type="PRINTS" id="PR00413">
    <property type="entry name" value="HADHALOGNASE"/>
</dbReference>
<gene>
    <name evidence="1" type="ORF">M972_111507</name>
</gene>
<dbReference type="SUPFAM" id="SSF56784">
    <property type="entry name" value="HAD-like"/>
    <property type="match status" value="1"/>
</dbReference>
<dbReference type="PANTHER" id="PTHR18901:SF38">
    <property type="entry name" value="PSEUDOURIDINE-5'-PHOSPHATASE"/>
    <property type="match status" value="1"/>
</dbReference>
<proteinExistence type="predicted"/>
<dbReference type="EMBL" id="PDBW01000001">
    <property type="protein sequence ID" value="PFH02720.1"/>
    <property type="molecule type" value="Genomic_DNA"/>
</dbReference>
<dbReference type="GO" id="GO:0016787">
    <property type="term" value="F:hydrolase activity"/>
    <property type="evidence" value="ECO:0007669"/>
    <property type="project" value="UniProtKB-KW"/>
</dbReference>
<reference evidence="1 2" key="1">
    <citation type="submission" date="2017-09" db="EMBL/GenBank/DDBJ databases">
        <title>Evaluation of Pacific Biosciences Sequencing Technology to Finishing C. thermocellum Genome Sequences.</title>
        <authorList>
            <person name="Brown S."/>
        </authorList>
    </citation>
    <scope>NUCLEOTIDE SEQUENCE [LARGE SCALE GENOMIC DNA]</scope>
    <source>
        <strain evidence="1 2">AD2</strain>
    </source>
</reference>
<name>A0AB36TGS6_ACETH</name>
<accession>A0AB36TGS6</accession>
<dbReference type="InterPro" id="IPR006439">
    <property type="entry name" value="HAD-SF_hydro_IA"/>
</dbReference>
<evidence type="ECO:0000313" key="2">
    <source>
        <dbReference type="Proteomes" id="UP000223596"/>
    </source>
</evidence>
<dbReference type="Pfam" id="PF13419">
    <property type="entry name" value="HAD_2"/>
    <property type="match status" value="1"/>
</dbReference>
<dbReference type="InterPro" id="IPR036412">
    <property type="entry name" value="HAD-like_sf"/>
</dbReference>
<sequence>MAMKKYKISLVIFDMDGLMFDTERIGVLGWHEAAKSFGIEIKQEFLRDMTGLNVKSIEKVFKKYYGNDLPFYDIRDLRVKYVLDYIEKNGMPVKPGLFELLDYLDHRGIMKAVATSTERKRTEKYLTLAGIRERFDAIVCGDEVERGKPEPDIFLEAARRTGKRPEECIVLEDSANGIKAASRAKMFPVLIPDIRRPDEVEELVYRELKSLHEVINLLESLKEEVVL</sequence>
<dbReference type="SFLD" id="SFLDG01135">
    <property type="entry name" value="C1.5.6:_HAD__Beta-PGM__Phospha"/>
    <property type="match status" value="1"/>
</dbReference>
<comment type="caution">
    <text evidence="1">The sequence shown here is derived from an EMBL/GenBank/DDBJ whole genome shotgun (WGS) entry which is preliminary data.</text>
</comment>
<dbReference type="AlphaFoldDB" id="A0AB36TGS6"/>
<organism evidence="1 2">
    <name type="scientific">Acetivibrio thermocellus AD2</name>
    <dbReference type="NCBI Taxonomy" id="1138384"/>
    <lineage>
        <taxon>Bacteria</taxon>
        <taxon>Bacillati</taxon>
        <taxon>Bacillota</taxon>
        <taxon>Clostridia</taxon>
        <taxon>Eubacteriales</taxon>
        <taxon>Oscillospiraceae</taxon>
        <taxon>Acetivibrio</taxon>
    </lineage>
</organism>
<dbReference type="SFLD" id="SFLDG01129">
    <property type="entry name" value="C1.5:_HAD__Beta-PGM__Phosphata"/>
    <property type="match status" value="1"/>
</dbReference>
<dbReference type="SFLD" id="SFLDS00003">
    <property type="entry name" value="Haloacid_Dehalogenase"/>
    <property type="match status" value="1"/>
</dbReference>
<dbReference type="NCBIfam" id="TIGR01549">
    <property type="entry name" value="HAD-SF-IA-v1"/>
    <property type="match status" value="1"/>
</dbReference>
<dbReference type="InterPro" id="IPR023198">
    <property type="entry name" value="PGP-like_dom2"/>
</dbReference>
<dbReference type="Gene3D" id="1.10.150.240">
    <property type="entry name" value="Putative phosphatase, domain 2"/>
    <property type="match status" value="1"/>
</dbReference>
<keyword evidence="1" id="KW-0378">Hydrolase</keyword>
<dbReference type="InterPro" id="IPR041492">
    <property type="entry name" value="HAD_2"/>
</dbReference>